<feature type="transmembrane region" description="Helical" evidence="11">
    <location>
        <begin position="666"/>
        <end position="699"/>
    </location>
</feature>
<keyword evidence="9 11" id="KW-0472">Membrane</keyword>
<keyword evidence="13" id="KW-1185">Reference proteome</keyword>
<feature type="transmembrane region" description="Helical" evidence="11">
    <location>
        <begin position="539"/>
        <end position="557"/>
    </location>
</feature>
<dbReference type="GO" id="GO:0005789">
    <property type="term" value="C:endoplasmic reticulum membrane"/>
    <property type="evidence" value="ECO:0007669"/>
    <property type="project" value="UniProtKB-SubCell"/>
</dbReference>
<feature type="region of interest" description="Disordered" evidence="10">
    <location>
        <begin position="1"/>
        <end position="34"/>
    </location>
</feature>
<dbReference type="OrthoDB" id="377083at2759"/>
<dbReference type="Proteomes" id="UP000237438">
    <property type="component" value="Unassembled WGS sequence"/>
</dbReference>
<feature type="transmembrane region" description="Helical" evidence="11">
    <location>
        <begin position="225"/>
        <end position="243"/>
    </location>
</feature>
<protein>
    <recommendedName>
        <fullName evidence="3">dolichol kinase</fullName>
        <ecNumber evidence="3">2.7.1.108</ecNumber>
    </recommendedName>
</protein>
<proteinExistence type="inferred from homology"/>
<dbReference type="PANTHER" id="PTHR13205">
    <property type="entry name" value="TRANSMEMBRANE PROTEIN 15-RELATED"/>
    <property type="match status" value="1"/>
</dbReference>
<evidence type="ECO:0000256" key="11">
    <source>
        <dbReference type="SAM" id="Phobius"/>
    </source>
</evidence>
<keyword evidence="7" id="KW-0256">Endoplasmic reticulum</keyword>
<feature type="transmembrane region" description="Helical" evidence="11">
    <location>
        <begin position="150"/>
        <end position="167"/>
    </location>
</feature>
<organism evidence="12 13">
    <name type="scientific">Erysiphe pulchra</name>
    <dbReference type="NCBI Taxonomy" id="225359"/>
    <lineage>
        <taxon>Eukaryota</taxon>
        <taxon>Fungi</taxon>
        <taxon>Dikarya</taxon>
        <taxon>Ascomycota</taxon>
        <taxon>Pezizomycotina</taxon>
        <taxon>Leotiomycetes</taxon>
        <taxon>Erysiphales</taxon>
        <taxon>Erysiphaceae</taxon>
        <taxon>Erysiphe</taxon>
    </lineage>
</organism>
<comment type="caution">
    <text evidence="12">The sequence shown here is derived from an EMBL/GenBank/DDBJ whole genome shotgun (WGS) entry which is preliminary data.</text>
</comment>
<sequence>MSLAHINSTQLHCRSKSQPSSTLSNGCYHSKPNPSPSEYSFEIINGGRQKNDEVSSDASSRKIGLLSGDSGTDADDENFKKGFIKTKIRFDVSKITGNHLSSLRSNVLSTDGEKVKLSEHTLITSQMKASNLDCDLEAMNCCEIRKLDNIRMSLEIGIMIFILGLLCTDESVRQIIHFWPKELSYLCVILLILFILYDSKILNQTRLHQSEIKSIKSNISITNDIAPILYPPFLSILVSLVVFKNQPYDFGPSIILAVASIPTSLVPSFNGLNDLNITHWMLSLVPLFWKKTTHGNIHFSLDNTWVNLETLALLSPLNQSLCLTLACFTSASLLPTELQLLSLSLSNLLLHAKSPQAIILKSLLWGVGIAILVSCRHVLKWSMLLSRTPKWRFRNTQKNISSEKNYSNNHRNTLPIRMQEFLGNVKNNKPAISHNVNGLIRVVTDPSVLPRSRSLGSLRTNSEINPALIMQSTSDVPISYPIEYKTKLLKSKRRKFRTMASIPRSSKKFLLSDRRKRKPSISERSLYALSLKQATFRKWIYAAYVYFCILTIILVPIRKYVEIFALSGSEPFGWALGYLFSDLQIFRNFVLTKSLQHWIPLLPQSNLEVSILECRGLVECSRLEYIGEANTRLILTCYWLIIFIIGLTIVLQLFPHFEVDTRRKFYHFLIVAALLPVTFIDPTFAALALSLVLAIFLLLELFRSTRLPPLSKPLAKFLTPFVDRRDVKGPVVVSHIFLLIGSAIPFWLTLGSIPRLKSTYLDGWTIETRELSMVAGVICVGLGDASASLIGRKYGRRKWLWGGDKSLEGSVAFAATVTLGLVISKVWLRLGGWQDNNNDTYLMTVLKSGIAACVSSVAEAAITGINDNVIVPIILWLCVKGLNI</sequence>
<dbReference type="InterPro" id="IPR032974">
    <property type="entry name" value="Polypren_kinase"/>
</dbReference>
<dbReference type="AlphaFoldDB" id="A0A2S4PWZ7"/>
<keyword evidence="5 11" id="KW-0812">Transmembrane</keyword>
<gene>
    <name evidence="12" type="ORF">EPUL_002627</name>
</gene>
<feature type="transmembrane region" description="Helical" evidence="11">
    <location>
        <begin position="810"/>
        <end position="828"/>
    </location>
</feature>
<evidence type="ECO:0000256" key="3">
    <source>
        <dbReference type="ARBA" id="ARBA00012132"/>
    </source>
</evidence>
<keyword evidence="6" id="KW-0418">Kinase</keyword>
<evidence type="ECO:0000256" key="4">
    <source>
        <dbReference type="ARBA" id="ARBA00022679"/>
    </source>
</evidence>
<evidence type="ECO:0000256" key="8">
    <source>
        <dbReference type="ARBA" id="ARBA00022989"/>
    </source>
</evidence>
<dbReference type="EC" id="2.7.1.108" evidence="3"/>
<evidence type="ECO:0000313" key="12">
    <source>
        <dbReference type="EMBL" id="POS86545.1"/>
    </source>
</evidence>
<name>A0A2S4PWZ7_9PEZI</name>
<evidence type="ECO:0000256" key="6">
    <source>
        <dbReference type="ARBA" id="ARBA00022777"/>
    </source>
</evidence>
<evidence type="ECO:0000256" key="7">
    <source>
        <dbReference type="ARBA" id="ARBA00022824"/>
    </source>
</evidence>
<feature type="transmembrane region" description="Helical" evidence="11">
    <location>
        <begin position="179"/>
        <end position="197"/>
    </location>
</feature>
<dbReference type="GO" id="GO:0043048">
    <property type="term" value="P:dolichyl monophosphate biosynthetic process"/>
    <property type="evidence" value="ECO:0007669"/>
    <property type="project" value="TreeGrafter"/>
</dbReference>
<feature type="transmembrane region" description="Helical" evidence="11">
    <location>
        <begin position="633"/>
        <end position="654"/>
    </location>
</feature>
<dbReference type="STRING" id="225359.A0A2S4PWZ7"/>
<dbReference type="PANTHER" id="PTHR13205:SF15">
    <property type="entry name" value="DOLICHOL KINASE"/>
    <property type="match status" value="1"/>
</dbReference>
<comment type="subcellular location">
    <subcellularLocation>
        <location evidence="1">Endoplasmic reticulum membrane</location>
        <topology evidence="1">Multi-pass membrane protein</topology>
    </subcellularLocation>
</comment>
<evidence type="ECO:0000256" key="10">
    <source>
        <dbReference type="SAM" id="MobiDB-lite"/>
    </source>
</evidence>
<feature type="compositionally biased region" description="Polar residues" evidence="10">
    <location>
        <begin position="1"/>
        <end position="27"/>
    </location>
</feature>
<comment type="similarity">
    <text evidence="2">Belongs to the polyprenol kinase family.</text>
</comment>
<dbReference type="GO" id="GO:0004168">
    <property type="term" value="F:dolichol kinase activity"/>
    <property type="evidence" value="ECO:0007669"/>
    <property type="project" value="UniProtKB-EC"/>
</dbReference>
<feature type="transmembrane region" description="Helical" evidence="11">
    <location>
        <begin position="358"/>
        <end position="379"/>
    </location>
</feature>
<evidence type="ECO:0000313" key="13">
    <source>
        <dbReference type="Proteomes" id="UP000237438"/>
    </source>
</evidence>
<reference evidence="12 13" key="1">
    <citation type="submission" date="2017-10" db="EMBL/GenBank/DDBJ databases">
        <title>Development of genomic resources for the powdery mildew, Erysiphe pulchra.</title>
        <authorList>
            <person name="Wadl P.A."/>
            <person name="Mack B.M."/>
            <person name="Moore G."/>
            <person name="Beltz S.B."/>
        </authorList>
    </citation>
    <scope>NUCLEOTIDE SEQUENCE [LARGE SCALE GENOMIC DNA]</scope>
    <source>
        <strain evidence="12">Cflorida</strain>
    </source>
</reference>
<feature type="transmembrane region" description="Helical" evidence="11">
    <location>
        <begin position="250"/>
        <end position="269"/>
    </location>
</feature>
<evidence type="ECO:0000256" key="5">
    <source>
        <dbReference type="ARBA" id="ARBA00022692"/>
    </source>
</evidence>
<evidence type="ECO:0000256" key="9">
    <source>
        <dbReference type="ARBA" id="ARBA00023136"/>
    </source>
</evidence>
<keyword evidence="4" id="KW-0808">Transferase</keyword>
<keyword evidence="8 11" id="KW-1133">Transmembrane helix</keyword>
<feature type="transmembrane region" description="Helical" evidence="11">
    <location>
        <begin position="771"/>
        <end position="790"/>
    </location>
</feature>
<evidence type="ECO:0000256" key="2">
    <source>
        <dbReference type="ARBA" id="ARBA00010794"/>
    </source>
</evidence>
<accession>A0A2S4PWZ7</accession>
<feature type="transmembrane region" description="Helical" evidence="11">
    <location>
        <begin position="731"/>
        <end position="750"/>
    </location>
</feature>
<evidence type="ECO:0000256" key="1">
    <source>
        <dbReference type="ARBA" id="ARBA00004477"/>
    </source>
</evidence>
<dbReference type="EMBL" id="PEDP01000306">
    <property type="protein sequence ID" value="POS86545.1"/>
    <property type="molecule type" value="Genomic_DNA"/>
</dbReference>